<sequence>MLKLAAQLDRATEERPASNITVTDYHKSIVQVSLVRNAADVEHKRRIMLNLMKKNISSVNYYENREYSLKIECRTDTSALNYIAVCRRTERSFHKFENKTASSFKEDQTS</sequence>
<evidence type="ECO:0000313" key="1">
    <source>
        <dbReference type="EMBL" id="CAI9736247.1"/>
    </source>
</evidence>
<gene>
    <name evidence="1" type="ORF">OCTVUL_1B025928</name>
</gene>
<dbReference type="EMBL" id="OX597831">
    <property type="protein sequence ID" value="CAI9736247.1"/>
    <property type="molecule type" value="Genomic_DNA"/>
</dbReference>
<protein>
    <submittedName>
        <fullName evidence="1">Uncharacterized protein</fullName>
    </submittedName>
</protein>
<accession>A0AA36BMH1</accession>
<dbReference type="AlphaFoldDB" id="A0AA36BMH1"/>
<reference evidence="1" key="1">
    <citation type="submission" date="2023-08" db="EMBL/GenBank/DDBJ databases">
        <authorList>
            <person name="Alioto T."/>
            <person name="Alioto T."/>
            <person name="Gomez Garrido J."/>
        </authorList>
    </citation>
    <scope>NUCLEOTIDE SEQUENCE</scope>
</reference>
<organism evidence="1 2">
    <name type="scientific">Octopus vulgaris</name>
    <name type="common">Common octopus</name>
    <dbReference type="NCBI Taxonomy" id="6645"/>
    <lineage>
        <taxon>Eukaryota</taxon>
        <taxon>Metazoa</taxon>
        <taxon>Spiralia</taxon>
        <taxon>Lophotrochozoa</taxon>
        <taxon>Mollusca</taxon>
        <taxon>Cephalopoda</taxon>
        <taxon>Coleoidea</taxon>
        <taxon>Octopodiformes</taxon>
        <taxon>Octopoda</taxon>
        <taxon>Incirrata</taxon>
        <taxon>Octopodidae</taxon>
        <taxon>Octopus</taxon>
    </lineage>
</organism>
<proteinExistence type="predicted"/>
<evidence type="ECO:0000313" key="2">
    <source>
        <dbReference type="Proteomes" id="UP001162480"/>
    </source>
</evidence>
<keyword evidence="2" id="KW-1185">Reference proteome</keyword>
<name>A0AA36BMH1_OCTVU</name>
<dbReference type="Proteomes" id="UP001162480">
    <property type="component" value="Chromosome 18"/>
</dbReference>